<sequence>MPALLTASKETLECRARDKQSRQSGTARHAFGLRSLFSSLYVRLTSRFLSINNISRQSVIEPSQEQPSGGSIDIVEDMSTRSSTGTLPAELVIMVFLYADVVDVVHCRAVCKKFLSIIDTSQDIQHHIEFGVAGLVPNAYYQRTRAEWISTLKELQTRRKQPTITMDASLLSSADSLRIRYGNLFLAPYRSLLSNGLGRPNALRCLSLTFEPPNGTEEPLANIDELWDEVFDFGFDCVRADQSSGILVLYDDVSHRRVHTYDHHNERLKFSLEHLYGRKLDPEVRIRGDVVAVAQYAYRHDLGTYREQVPFDGHLQVTLVNWKTGKIVARLLHPSSHSRRLASLKTFVLLSSTSFLIAMSFAECLVLELYAFGPGITPASSDDEVASPAHIAVFGFPSWKPGCWVDISAVAQLTHDAAPPSYGANAPPFTTSQDACMLSVRMEIHQSREESKFPSAILPPTPRRNPVEFGLVAKLKPFHDAITKYKSLRPTRPFIERWNAWGPRSSRCFGSEFSPLKLSHGFWFVVRERHPAKYLVLDFNVLDIRRDISRASARKDPSLVLEPAVIQEPDVFLETVKSYLPYRKSIIGWAEGCKALNPSVMLGGNPWVVISEASTMSI</sequence>
<accession>A0ACC1T380</accession>
<evidence type="ECO:0000313" key="1">
    <source>
        <dbReference type="EMBL" id="KAJ3552098.1"/>
    </source>
</evidence>
<reference evidence="1" key="1">
    <citation type="submission" date="2022-07" db="EMBL/GenBank/DDBJ databases">
        <title>Genome Sequence of Phlebia brevispora.</title>
        <authorList>
            <person name="Buettner E."/>
        </authorList>
    </citation>
    <scope>NUCLEOTIDE SEQUENCE</scope>
    <source>
        <strain evidence="1">MPL23</strain>
    </source>
</reference>
<gene>
    <name evidence="1" type="ORF">NM688_g4334</name>
</gene>
<comment type="caution">
    <text evidence="1">The sequence shown here is derived from an EMBL/GenBank/DDBJ whole genome shotgun (WGS) entry which is preliminary data.</text>
</comment>
<proteinExistence type="predicted"/>
<dbReference type="Proteomes" id="UP001148662">
    <property type="component" value="Unassembled WGS sequence"/>
</dbReference>
<keyword evidence="2" id="KW-1185">Reference proteome</keyword>
<dbReference type="EMBL" id="JANHOG010000706">
    <property type="protein sequence ID" value="KAJ3552098.1"/>
    <property type="molecule type" value="Genomic_DNA"/>
</dbReference>
<organism evidence="1 2">
    <name type="scientific">Phlebia brevispora</name>
    <dbReference type="NCBI Taxonomy" id="194682"/>
    <lineage>
        <taxon>Eukaryota</taxon>
        <taxon>Fungi</taxon>
        <taxon>Dikarya</taxon>
        <taxon>Basidiomycota</taxon>
        <taxon>Agaricomycotina</taxon>
        <taxon>Agaricomycetes</taxon>
        <taxon>Polyporales</taxon>
        <taxon>Meruliaceae</taxon>
        <taxon>Phlebia</taxon>
    </lineage>
</organism>
<protein>
    <submittedName>
        <fullName evidence="1">Uncharacterized protein</fullName>
    </submittedName>
</protein>
<evidence type="ECO:0000313" key="2">
    <source>
        <dbReference type="Proteomes" id="UP001148662"/>
    </source>
</evidence>
<name>A0ACC1T380_9APHY</name>